<evidence type="ECO:0000313" key="3">
    <source>
        <dbReference type="EMBL" id="SVE19739.1"/>
    </source>
</evidence>
<dbReference type="EMBL" id="UINC01200724">
    <property type="protein sequence ID" value="SVE19739.1"/>
    <property type="molecule type" value="Genomic_DNA"/>
</dbReference>
<feature type="domain" description="DUF551" evidence="2">
    <location>
        <begin position="4"/>
        <end position="70"/>
    </location>
</feature>
<accession>A0A383BIN6</accession>
<feature type="region of interest" description="Disordered" evidence="1">
    <location>
        <begin position="83"/>
        <end position="117"/>
    </location>
</feature>
<sequence>MKMKWIKIEDEVPPKGVNLLYFFDCTGISLGQYYGIEPKYCPETGHVFASHDGWLTGDVTHWMPLPDVPEGAYEEGWEMVEVEEEMSDEQALSESTGGRTEMTQEQLDAVRDSNFPK</sequence>
<evidence type="ECO:0000256" key="1">
    <source>
        <dbReference type="SAM" id="MobiDB-lite"/>
    </source>
</evidence>
<protein>
    <recommendedName>
        <fullName evidence="2">DUF551 domain-containing protein</fullName>
    </recommendedName>
</protein>
<evidence type="ECO:0000259" key="2">
    <source>
        <dbReference type="Pfam" id="PF04448"/>
    </source>
</evidence>
<reference evidence="3" key="1">
    <citation type="submission" date="2018-05" db="EMBL/GenBank/DDBJ databases">
        <authorList>
            <person name="Lanie J.A."/>
            <person name="Ng W.-L."/>
            <person name="Kazmierczak K.M."/>
            <person name="Andrzejewski T.M."/>
            <person name="Davidsen T.M."/>
            <person name="Wayne K.J."/>
            <person name="Tettelin H."/>
            <person name="Glass J.I."/>
            <person name="Rusch D."/>
            <person name="Podicherti R."/>
            <person name="Tsui H.-C.T."/>
            <person name="Winkler M.E."/>
        </authorList>
    </citation>
    <scope>NUCLEOTIDE SEQUENCE</scope>
</reference>
<feature type="compositionally biased region" description="Polar residues" evidence="1">
    <location>
        <begin position="90"/>
        <end position="106"/>
    </location>
</feature>
<name>A0A383BIN6_9ZZZZ</name>
<gene>
    <name evidence="3" type="ORF">METZ01_LOCUS472593</name>
</gene>
<proteinExistence type="predicted"/>
<dbReference type="Pfam" id="PF04448">
    <property type="entry name" value="DUF551"/>
    <property type="match status" value="1"/>
</dbReference>
<dbReference type="InterPro" id="IPR007539">
    <property type="entry name" value="DUF551"/>
</dbReference>
<dbReference type="AlphaFoldDB" id="A0A383BIN6"/>
<organism evidence="3">
    <name type="scientific">marine metagenome</name>
    <dbReference type="NCBI Taxonomy" id="408172"/>
    <lineage>
        <taxon>unclassified sequences</taxon>
        <taxon>metagenomes</taxon>
        <taxon>ecological metagenomes</taxon>
    </lineage>
</organism>